<evidence type="ECO:0000313" key="9">
    <source>
        <dbReference type="Proteomes" id="UP000035159"/>
    </source>
</evidence>
<dbReference type="GO" id="GO:0005886">
    <property type="term" value="C:plasma membrane"/>
    <property type="evidence" value="ECO:0007669"/>
    <property type="project" value="UniProtKB-SubCell"/>
</dbReference>
<comment type="subcellular location">
    <subcellularLocation>
        <location evidence="1">Cell membrane</location>
        <topology evidence="1">Lipid-anchor</topology>
    </subcellularLocation>
</comment>
<dbReference type="Gene3D" id="3.40.50.2300">
    <property type="match status" value="2"/>
</dbReference>
<organism evidence="8 9">
    <name type="scientific">Kosmotoga pacifica</name>
    <dbReference type="NCBI Taxonomy" id="1330330"/>
    <lineage>
        <taxon>Bacteria</taxon>
        <taxon>Thermotogati</taxon>
        <taxon>Thermotogota</taxon>
        <taxon>Thermotogae</taxon>
        <taxon>Kosmotogales</taxon>
        <taxon>Kosmotogaceae</taxon>
        <taxon>Kosmotoga</taxon>
    </lineage>
</organism>
<gene>
    <name evidence="8" type="ORF">IX53_03050</name>
</gene>
<protein>
    <submittedName>
        <fullName evidence="8">Membrane protein</fullName>
    </submittedName>
</protein>
<keyword evidence="6" id="KW-0449">Lipoprotein</keyword>
<dbReference type="AlphaFoldDB" id="A0A0G2ZDU6"/>
<keyword evidence="9" id="KW-1185">Reference proteome</keyword>
<dbReference type="InterPro" id="IPR050957">
    <property type="entry name" value="BMP_lipoprotein"/>
</dbReference>
<keyword evidence="4" id="KW-0732">Signal</keyword>
<comment type="similarity">
    <text evidence="2">Belongs to the BMP lipoprotein family.</text>
</comment>
<proteinExistence type="inferred from homology"/>
<evidence type="ECO:0000313" key="8">
    <source>
        <dbReference type="EMBL" id="AKI96968.1"/>
    </source>
</evidence>
<dbReference type="Proteomes" id="UP000035159">
    <property type="component" value="Chromosome"/>
</dbReference>
<name>A0A0G2ZDU6_9BACT</name>
<evidence type="ECO:0000256" key="6">
    <source>
        <dbReference type="ARBA" id="ARBA00023288"/>
    </source>
</evidence>
<keyword evidence="5" id="KW-0472">Membrane</keyword>
<dbReference type="STRING" id="1330330.IX53_03050"/>
<dbReference type="PANTHER" id="PTHR34296:SF2">
    <property type="entry name" value="ABC TRANSPORTER GUANOSINE-BINDING PROTEIN NUPN"/>
    <property type="match status" value="1"/>
</dbReference>
<reference evidence="8 9" key="1">
    <citation type="submission" date="2015-04" db="EMBL/GenBank/DDBJ databases">
        <title>Complete Genome Sequence of Kosmotoga pacifica SLHLJ1.</title>
        <authorList>
            <person name="Jiang L.J."/>
            <person name="Shao Z.Z."/>
            <person name="Jebbar M."/>
        </authorList>
    </citation>
    <scope>NUCLEOTIDE SEQUENCE [LARGE SCALE GENOMIC DNA]</scope>
    <source>
        <strain evidence="8 9">SLHLJ1</strain>
    </source>
</reference>
<evidence type="ECO:0000256" key="2">
    <source>
        <dbReference type="ARBA" id="ARBA00008610"/>
    </source>
</evidence>
<dbReference type="InterPro" id="IPR003760">
    <property type="entry name" value="PnrA-like"/>
</dbReference>
<evidence type="ECO:0000256" key="3">
    <source>
        <dbReference type="ARBA" id="ARBA00022475"/>
    </source>
</evidence>
<dbReference type="Pfam" id="PF02608">
    <property type="entry name" value="Bmp"/>
    <property type="match status" value="1"/>
</dbReference>
<evidence type="ECO:0000256" key="4">
    <source>
        <dbReference type="ARBA" id="ARBA00022729"/>
    </source>
</evidence>
<dbReference type="SUPFAM" id="SSF53822">
    <property type="entry name" value="Periplasmic binding protein-like I"/>
    <property type="match status" value="1"/>
</dbReference>
<feature type="domain" description="ABC transporter substrate-binding protein PnrA-like" evidence="7">
    <location>
        <begin position="23"/>
        <end position="326"/>
    </location>
</feature>
<dbReference type="PATRIC" id="fig|1330330.3.peg.611"/>
<keyword evidence="3" id="KW-1003">Cell membrane</keyword>
<dbReference type="RefSeq" id="WP_047754103.1">
    <property type="nucleotide sequence ID" value="NZ_CAJUHA010000019.1"/>
</dbReference>
<evidence type="ECO:0000256" key="5">
    <source>
        <dbReference type="ARBA" id="ARBA00023136"/>
    </source>
</evidence>
<evidence type="ECO:0000259" key="7">
    <source>
        <dbReference type="Pfam" id="PF02608"/>
    </source>
</evidence>
<dbReference type="PANTHER" id="PTHR34296">
    <property type="entry name" value="TRANSCRIPTIONAL ACTIVATOR PROTEIN MED"/>
    <property type="match status" value="1"/>
</dbReference>
<dbReference type="CDD" id="cd06354">
    <property type="entry name" value="PBP1_PrnA-like"/>
    <property type="match status" value="1"/>
</dbReference>
<accession>A0A0G2ZDU6</accession>
<sequence length="341" mass="36766">MKLRIALVLSLVLLIALPVMALKVIMVTDVGGLGDKSFNDGTWEGIVRAADFLGIEKEVVQSHEMADYIPNLSNAAKEADIVFAVGFMMTDALFKVAPQFPDTYFIGIDIVPPEGAEANNVATYIFKEQEGAFLAGYLAAAMTKTNIVGFIGGIPIPPVERFRYGYEAGIRVYEELHGKTIEILRGYTMDFNDPKKGKDLALAQFAEGADIVFHASGACGNGVIEAAAEKGEGFFAIGVDADQDYMAPGRVLTSAMKRVDMASYQAVLSVALGTFTPGLHILGIKDEGVGISPMKYTKDIVPKSVLKDLEFLKEEIKKGTLVVPDTQEALDAFEVPEITLP</sequence>
<dbReference type="OrthoDB" id="9769871at2"/>
<evidence type="ECO:0000256" key="1">
    <source>
        <dbReference type="ARBA" id="ARBA00004193"/>
    </source>
</evidence>
<dbReference type="InterPro" id="IPR028082">
    <property type="entry name" value="Peripla_BP_I"/>
</dbReference>
<dbReference type="KEGG" id="kpf:IX53_03050"/>
<dbReference type="EMBL" id="CP011232">
    <property type="protein sequence ID" value="AKI96968.1"/>
    <property type="molecule type" value="Genomic_DNA"/>
</dbReference>